<dbReference type="AlphaFoldDB" id="A0AAD1YRC6"/>
<sequence>MGIYEGLEGKLSSIYWPGSEQTIPKGWTLAENILTQKHLLNEKANCYACVEFSQPYIKSQLVMVVAVKPGVKDKGFFIIDVFKKEMWIQITTMSISSAVAIWLTECANKQP</sequence>
<gene>
    <name evidence="1" type="ORF">FPE_LOCUS903</name>
</gene>
<dbReference type="Proteomes" id="UP000834106">
    <property type="component" value="Chromosome 1"/>
</dbReference>
<accession>A0AAD1YRC6</accession>
<name>A0AAD1YRC6_9LAMI</name>
<proteinExistence type="predicted"/>
<reference evidence="1" key="1">
    <citation type="submission" date="2023-05" db="EMBL/GenBank/DDBJ databases">
        <authorList>
            <person name="Huff M."/>
        </authorList>
    </citation>
    <scope>NUCLEOTIDE SEQUENCE</scope>
</reference>
<keyword evidence="2" id="KW-1185">Reference proteome</keyword>
<dbReference type="EMBL" id="OU503036">
    <property type="protein sequence ID" value="CAI9753472.1"/>
    <property type="molecule type" value="Genomic_DNA"/>
</dbReference>
<protein>
    <submittedName>
        <fullName evidence="1">Uncharacterized protein</fullName>
    </submittedName>
</protein>
<evidence type="ECO:0000313" key="1">
    <source>
        <dbReference type="EMBL" id="CAI9753472.1"/>
    </source>
</evidence>
<organism evidence="1 2">
    <name type="scientific">Fraxinus pennsylvanica</name>
    <dbReference type="NCBI Taxonomy" id="56036"/>
    <lineage>
        <taxon>Eukaryota</taxon>
        <taxon>Viridiplantae</taxon>
        <taxon>Streptophyta</taxon>
        <taxon>Embryophyta</taxon>
        <taxon>Tracheophyta</taxon>
        <taxon>Spermatophyta</taxon>
        <taxon>Magnoliopsida</taxon>
        <taxon>eudicotyledons</taxon>
        <taxon>Gunneridae</taxon>
        <taxon>Pentapetalae</taxon>
        <taxon>asterids</taxon>
        <taxon>lamiids</taxon>
        <taxon>Lamiales</taxon>
        <taxon>Oleaceae</taxon>
        <taxon>Oleeae</taxon>
        <taxon>Fraxinus</taxon>
    </lineage>
</organism>
<evidence type="ECO:0000313" key="2">
    <source>
        <dbReference type="Proteomes" id="UP000834106"/>
    </source>
</evidence>